<reference evidence="4" key="1">
    <citation type="submission" date="2020-10" db="EMBL/GenBank/DDBJ databases">
        <title>Connecting structure to function with the recovery of over 1000 high-quality activated sludge metagenome-assembled genomes encoding full-length rRNA genes using long-read sequencing.</title>
        <authorList>
            <person name="Singleton C.M."/>
            <person name="Petriglieri F."/>
            <person name="Kristensen J.M."/>
            <person name="Kirkegaard R.H."/>
            <person name="Michaelsen T.Y."/>
            <person name="Andersen M.H."/>
            <person name="Karst S.M."/>
            <person name="Dueholm M.S."/>
            <person name="Nielsen P.H."/>
            <person name="Albertsen M."/>
        </authorList>
    </citation>
    <scope>NUCLEOTIDE SEQUENCE</scope>
    <source>
        <strain evidence="4">Bjer_18-Q3-R1-45_BAT3C.347</strain>
    </source>
</reference>
<dbReference type="EMBL" id="JADJEV010000001">
    <property type="protein sequence ID" value="MBK6971491.1"/>
    <property type="molecule type" value="Genomic_DNA"/>
</dbReference>
<dbReference type="InterPro" id="IPR005255">
    <property type="entry name" value="PdxA_fam"/>
</dbReference>
<evidence type="ECO:0000313" key="5">
    <source>
        <dbReference type="Proteomes" id="UP000807785"/>
    </source>
</evidence>
<dbReference type="Pfam" id="PF04166">
    <property type="entry name" value="PdxA"/>
    <property type="match status" value="1"/>
</dbReference>
<keyword evidence="1" id="KW-0479">Metal-binding</keyword>
<evidence type="ECO:0000256" key="1">
    <source>
        <dbReference type="ARBA" id="ARBA00022723"/>
    </source>
</evidence>
<dbReference type="GO" id="GO:0046872">
    <property type="term" value="F:metal ion binding"/>
    <property type="evidence" value="ECO:0007669"/>
    <property type="project" value="UniProtKB-KW"/>
</dbReference>
<dbReference type="Proteomes" id="UP000807785">
    <property type="component" value="Unassembled WGS sequence"/>
</dbReference>
<evidence type="ECO:0000256" key="3">
    <source>
        <dbReference type="ARBA" id="ARBA00023027"/>
    </source>
</evidence>
<comment type="caution">
    <text evidence="4">The sequence shown here is derived from an EMBL/GenBank/DDBJ whole genome shotgun (WGS) entry which is preliminary data.</text>
</comment>
<sequence>MSRPVIAITMGDPAGVGPEIVVRTFADETVHRVARCLVYGDARVIDKAARDGKLGLTVRAIDNPAEARFAGASIEVVDLANADPASFEPGKVQASCGKAAWEYMEAAVNAALSGEVEVLNTAPINKESIQAAGVSHIGHTEMLASLTGTRDPLTMFETLGLRVFFLSRHASLRQACDLVTKARLLDYIERCHQALARLGLGGGELAVAGLNPHCGEHGLFGDEEVREVEPAISEARTRGFRVAGPIGADSVFHQAKIGRYAAVLALYHDQGHIATKTLDFERTISLTLGLPFLRTSVDHGTAFDIAWQGKASAVSMVESILVSARYAPAYRQAQRPR</sequence>
<keyword evidence="3" id="KW-0520">NAD</keyword>
<keyword evidence="2" id="KW-0560">Oxidoreductase</keyword>
<dbReference type="PANTHER" id="PTHR30004">
    <property type="entry name" value="4-HYDROXYTHREONINE-4-PHOSPHATE DEHYDROGENASE"/>
    <property type="match status" value="1"/>
</dbReference>
<dbReference type="Gene3D" id="3.40.718.10">
    <property type="entry name" value="Isopropylmalate Dehydrogenase"/>
    <property type="match status" value="1"/>
</dbReference>
<evidence type="ECO:0000256" key="2">
    <source>
        <dbReference type="ARBA" id="ARBA00023002"/>
    </source>
</evidence>
<proteinExistence type="predicted"/>
<dbReference type="AlphaFoldDB" id="A0A9D7DVF1"/>
<dbReference type="GO" id="GO:0016491">
    <property type="term" value="F:oxidoreductase activity"/>
    <property type="evidence" value="ECO:0007669"/>
    <property type="project" value="UniProtKB-KW"/>
</dbReference>
<protein>
    <submittedName>
        <fullName evidence="4">4-hydroxythreonine-4-phosphate dehydrogenase PdxA</fullName>
    </submittedName>
</protein>
<gene>
    <name evidence="4" type="primary">pdxA</name>
    <name evidence="4" type="ORF">IPH26_00500</name>
</gene>
<dbReference type="GO" id="GO:0051287">
    <property type="term" value="F:NAD binding"/>
    <property type="evidence" value="ECO:0007669"/>
    <property type="project" value="InterPro"/>
</dbReference>
<dbReference type="NCBIfam" id="NF002992">
    <property type="entry name" value="PRK03743.1"/>
    <property type="match status" value="1"/>
</dbReference>
<dbReference type="NCBIfam" id="TIGR00557">
    <property type="entry name" value="pdxA"/>
    <property type="match status" value="1"/>
</dbReference>
<name>A0A9D7DVF1_9PROT</name>
<organism evidence="4 5">
    <name type="scientific">Candidatus Methylophosphatis roskildensis</name>
    <dbReference type="NCBI Taxonomy" id="2899263"/>
    <lineage>
        <taxon>Bacteria</taxon>
        <taxon>Pseudomonadati</taxon>
        <taxon>Pseudomonadota</taxon>
        <taxon>Betaproteobacteria</taxon>
        <taxon>Nitrosomonadales</taxon>
        <taxon>Sterolibacteriaceae</taxon>
        <taxon>Candidatus Methylophosphatis</taxon>
    </lineage>
</organism>
<evidence type="ECO:0000313" key="4">
    <source>
        <dbReference type="EMBL" id="MBK6971491.1"/>
    </source>
</evidence>
<dbReference type="PANTHER" id="PTHR30004:SF6">
    <property type="entry name" value="D-THREONATE 4-PHOSPHATE DEHYDROGENASE"/>
    <property type="match status" value="1"/>
</dbReference>
<dbReference type="SUPFAM" id="SSF53659">
    <property type="entry name" value="Isocitrate/Isopropylmalate dehydrogenase-like"/>
    <property type="match status" value="1"/>
</dbReference>
<accession>A0A9D7DVF1</accession>